<evidence type="ECO:0000256" key="5">
    <source>
        <dbReference type="ARBA" id="ARBA00023288"/>
    </source>
</evidence>
<proteinExistence type="predicted"/>
<evidence type="ECO:0000256" key="1">
    <source>
        <dbReference type="ARBA" id="ARBA00022475"/>
    </source>
</evidence>
<feature type="chain" id="PRO_5045497245" evidence="7">
    <location>
        <begin position="21"/>
        <end position="519"/>
    </location>
</feature>
<evidence type="ECO:0000256" key="7">
    <source>
        <dbReference type="SAM" id="SignalP"/>
    </source>
</evidence>
<gene>
    <name evidence="8" type="ORF">ACFQ03_06760</name>
</gene>
<reference evidence="9" key="1">
    <citation type="journal article" date="2019" name="Int. J. Syst. Evol. Microbiol.">
        <title>The Global Catalogue of Microorganisms (GCM) 10K type strain sequencing project: providing services to taxonomists for standard genome sequencing and annotation.</title>
        <authorList>
            <consortium name="The Broad Institute Genomics Platform"/>
            <consortium name="The Broad Institute Genome Sequencing Center for Infectious Disease"/>
            <person name="Wu L."/>
            <person name="Ma J."/>
        </authorList>
    </citation>
    <scope>NUCLEOTIDE SEQUENCE [LARGE SCALE GENOMIC DNA]</scope>
    <source>
        <strain evidence="9">CCUG 57263</strain>
    </source>
</reference>
<keyword evidence="5" id="KW-0449">Lipoprotein</keyword>
<keyword evidence="2 7" id="KW-0732">Signal</keyword>
<dbReference type="Pfam" id="PF01547">
    <property type="entry name" value="SBP_bac_1"/>
    <property type="match status" value="1"/>
</dbReference>
<keyword evidence="4" id="KW-0564">Palmitate</keyword>
<comment type="caution">
    <text evidence="8">The sequence shown here is derived from an EMBL/GenBank/DDBJ whole genome shotgun (WGS) entry which is preliminary data.</text>
</comment>
<feature type="signal peptide" evidence="7">
    <location>
        <begin position="1"/>
        <end position="20"/>
    </location>
</feature>
<dbReference type="RefSeq" id="WP_144941018.1">
    <property type="nucleotide sequence ID" value="NZ_JBHTIU010000024.1"/>
</dbReference>
<keyword evidence="1" id="KW-1003">Cell membrane</keyword>
<protein>
    <submittedName>
        <fullName evidence="8">Extracellular solute-binding protein</fullName>
    </submittedName>
</protein>
<dbReference type="Gene3D" id="3.40.190.10">
    <property type="entry name" value="Periplasmic binding protein-like II"/>
    <property type="match status" value="2"/>
</dbReference>
<dbReference type="InterPro" id="IPR050490">
    <property type="entry name" value="Bact_solute-bd_prot1"/>
</dbReference>
<organism evidence="8 9">
    <name type="scientific">Paenibacillus residui</name>
    <dbReference type="NCBI Taxonomy" id="629724"/>
    <lineage>
        <taxon>Bacteria</taxon>
        <taxon>Bacillati</taxon>
        <taxon>Bacillota</taxon>
        <taxon>Bacilli</taxon>
        <taxon>Bacillales</taxon>
        <taxon>Paenibacillaceae</taxon>
        <taxon>Paenibacillus</taxon>
    </lineage>
</organism>
<evidence type="ECO:0000256" key="6">
    <source>
        <dbReference type="SAM" id="MobiDB-lite"/>
    </source>
</evidence>
<dbReference type="Proteomes" id="UP001597120">
    <property type="component" value="Unassembled WGS sequence"/>
</dbReference>
<evidence type="ECO:0000313" key="9">
    <source>
        <dbReference type="Proteomes" id="UP001597120"/>
    </source>
</evidence>
<name>A0ABW3D5W6_9BACL</name>
<evidence type="ECO:0000256" key="3">
    <source>
        <dbReference type="ARBA" id="ARBA00023136"/>
    </source>
</evidence>
<evidence type="ECO:0000256" key="4">
    <source>
        <dbReference type="ARBA" id="ARBA00023139"/>
    </source>
</evidence>
<dbReference type="PROSITE" id="PS51257">
    <property type="entry name" value="PROKAR_LIPOPROTEIN"/>
    <property type="match status" value="1"/>
</dbReference>
<evidence type="ECO:0000256" key="2">
    <source>
        <dbReference type="ARBA" id="ARBA00022729"/>
    </source>
</evidence>
<dbReference type="EMBL" id="JBHTIU010000024">
    <property type="protein sequence ID" value="MFD0868845.1"/>
    <property type="molecule type" value="Genomic_DNA"/>
</dbReference>
<dbReference type="PANTHER" id="PTHR43649">
    <property type="entry name" value="ARABINOSE-BINDING PROTEIN-RELATED"/>
    <property type="match status" value="1"/>
</dbReference>
<feature type="region of interest" description="Disordered" evidence="6">
    <location>
        <begin position="25"/>
        <end position="50"/>
    </location>
</feature>
<keyword evidence="9" id="KW-1185">Reference proteome</keyword>
<accession>A0ABW3D5W6</accession>
<dbReference type="InterPro" id="IPR006059">
    <property type="entry name" value="SBP"/>
</dbReference>
<keyword evidence="3" id="KW-0472">Membrane</keyword>
<evidence type="ECO:0000313" key="8">
    <source>
        <dbReference type="EMBL" id="MFD0868845.1"/>
    </source>
</evidence>
<sequence>MKKKSISIAMTSVLALSMLAACGGGKSGGESPAPGGTEGGSGPNASEAPAKTEQTFTMLTESHPNWPYDKDALVWKILKEKTGVTLNMQIPSGKLEDTINLNVASGNMPDITFMLSLNQANKYGQQGALANILDYVDQMPNFQKWMEKYPDVVKSTLAADGKLYVFPNEGIGETNRMIWMYREDIFKQHNLQPPTTYDELYEVLKKLKELYPNSYPFTFRTGNNLEIMRNLTPAFSTNEGYYVDQSSKEVKYGPVEDNYKNVIGYLNKFYQEGLMPKDWLTVDTKQWQDMVSTSQSFVTIDYISRIDFFNIAMRKENPEFNMQFMAPPAGPGGKALNAYTHTSYAGMTVSADSKKIPEIMKYLDWFYSEEGRDMLSWGIEGETFVVENGKKKIKSDFIDLTDLRKRTNLSTNGAYTWIDYDAHLAMSSEDLQKAYEEARKYDDILRPLPSFNEAEQELISTKGEAINKHRNETISKFILGERSLDEWDKYVEAAQKLGLEEVIATYKTAFDRAANVQLK</sequence>
<dbReference type="SUPFAM" id="SSF53850">
    <property type="entry name" value="Periplasmic binding protein-like II"/>
    <property type="match status" value="1"/>
</dbReference>
<dbReference type="PANTHER" id="PTHR43649:SF33">
    <property type="entry name" value="POLYGALACTURONAN_RHAMNOGALACTURONAN-BINDING PROTEIN YTCQ"/>
    <property type="match status" value="1"/>
</dbReference>